<organism evidence="7 8">
    <name type="scientific">Allacma fusca</name>
    <dbReference type="NCBI Taxonomy" id="39272"/>
    <lineage>
        <taxon>Eukaryota</taxon>
        <taxon>Metazoa</taxon>
        <taxon>Ecdysozoa</taxon>
        <taxon>Arthropoda</taxon>
        <taxon>Hexapoda</taxon>
        <taxon>Collembola</taxon>
        <taxon>Symphypleona</taxon>
        <taxon>Sminthuridae</taxon>
        <taxon>Allacma</taxon>
    </lineage>
</organism>
<keyword evidence="2" id="KW-1015">Disulfide bond</keyword>
<evidence type="ECO:0000313" key="8">
    <source>
        <dbReference type="Proteomes" id="UP000708208"/>
    </source>
</evidence>
<keyword evidence="1" id="KW-0865">Zymogen</keyword>
<dbReference type="Proteomes" id="UP000708208">
    <property type="component" value="Unassembled WGS sequence"/>
</dbReference>
<dbReference type="InterPro" id="IPR039417">
    <property type="entry name" value="Peptidase_C1A_papain-like"/>
</dbReference>
<keyword evidence="8" id="KW-1185">Reference proteome</keyword>
<dbReference type="AlphaFoldDB" id="A0A8J2L616"/>
<dbReference type="CDD" id="cd02248">
    <property type="entry name" value="Peptidase_C1A"/>
    <property type="match status" value="1"/>
</dbReference>
<reference evidence="7" key="1">
    <citation type="submission" date="2021-06" db="EMBL/GenBank/DDBJ databases">
        <authorList>
            <person name="Hodson N. C."/>
            <person name="Mongue J. A."/>
            <person name="Jaron S. K."/>
        </authorList>
    </citation>
    <scope>NUCLEOTIDE SEQUENCE</scope>
</reference>
<dbReference type="InterPro" id="IPR000169">
    <property type="entry name" value="Pept_cys_AS"/>
</dbReference>
<proteinExistence type="predicted"/>
<feature type="region of interest" description="Disordered" evidence="3">
    <location>
        <begin position="110"/>
        <end position="130"/>
    </location>
</feature>
<dbReference type="Pfam" id="PF00112">
    <property type="entry name" value="Peptidase_C1"/>
    <property type="match status" value="1"/>
</dbReference>
<evidence type="ECO:0000256" key="4">
    <source>
        <dbReference type="SAM" id="Phobius"/>
    </source>
</evidence>
<comment type="caution">
    <text evidence="7">The sequence shown here is derived from an EMBL/GenBank/DDBJ whole genome shotgun (WGS) entry which is preliminary data.</text>
</comment>
<keyword evidence="4" id="KW-1133">Transmembrane helix</keyword>
<dbReference type="SMART" id="SM00848">
    <property type="entry name" value="Inhibitor_I29"/>
    <property type="match status" value="1"/>
</dbReference>
<keyword evidence="4" id="KW-0812">Transmembrane</keyword>
<dbReference type="InterPro" id="IPR025660">
    <property type="entry name" value="Pept_his_AS"/>
</dbReference>
<dbReference type="InterPro" id="IPR013128">
    <property type="entry name" value="Peptidase_C1A"/>
</dbReference>
<evidence type="ECO:0000313" key="7">
    <source>
        <dbReference type="EMBL" id="CAG7826252.1"/>
    </source>
</evidence>
<evidence type="ECO:0000256" key="3">
    <source>
        <dbReference type="SAM" id="MobiDB-lite"/>
    </source>
</evidence>
<keyword evidence="4" id="KW-0472">Membrane</keyword>
<dbReference type="PROSITE" id="PS00139">
    <property type="entry name" value="THIOL_PROTEASE_CYS"/>
    <property type="match status" value="1"/>
</dbReference>
<dbReference type="InterPro" id="IPR013201">
    <property type="entry name" value="Prot_inhib_I29"/>
</dbReference>
<evidence type="ECO:0008006" key="9">
    <source>
        <dbReference type="Google" id="ProtNLM"/>
    </source>
</evidence>
<dbReference type="GO" id="GO:0008234">
    <property type="term" value="F:cysteine-type peptidase activity"/>
    <property type="evidence" value="ECO:0007669"/>
    <property type="project" value="InterPro"/>
</dbReference>
<feature type="domain" description="Peptidase C1A papain C-terminal" evidence="5">
    <location>
        <begin position="204"/>
        <end position="415"/>
    </location>
</feature>
<dbReference type="PROSITE" id="PS00639">
    <property type="entry name" value="THIOL_PROTEASE_HIS"/>
    <property type="match status" value="1"/>
</dbReference>
<protein>
    <recommendedName>
        <fullName evidence="9">Cathepsin O</fullName>
    </recommendedName>
</protein>
<name>A0A8J2L616_9HEXA</name>
<feature type="domain" description="Cathepsin propeptide inhibitor" evidence="6">
    <location>
        <begin position="55"/>
        <end position="149"/>
    </location>
</feature>
<evidence type="ECO:0000256" key="2">
    <source>
        <dbReference type="ARBA" id="ARBA00023157"/>
    </source>
</evidence>
<gene>
    <name evidence="7" type="ORF">AFUS01_LOCUS36316</name>
</gene>
<feature type="transmembrane region" description="Helical" evidence="4">
    <location>
        <begin position="25"/>
        <end position="43"/>
    </location>
</feature>
<dbReference type="OrthoDB" id="498368at2759"/>
<dbReference type="InterPro" id="IPR000668">
    <property type="entry name" value="Peptidase_C1A_C"/>
</dbReference>
<feature type="region of interest" description="Disordered" evidence="3">
    <location>
        <begin position="163"/>
        <end position="192"/>
    </location>
</feature>
<dbReference type="PANTHER" id="PTHR12411">
    <property type="entry name" value="CYSTEINE PROTEASE FAMILY C1-RELATED"/>
    <property type="match status" value="1"/>
</dbReference>
<dbReference type="Pfam" id="PF08246">
    <property type="entry name" value="Inhibitor_I29"/>
    <property type="match status" value="1"/>
</dbReference>
<evidence type="ECO:0000259" key="6">
    <source>
        <dbReference type="SMART" id="SM00848"/>
    </source>
</evidence>
<sequence>MQIRQQLDVDREELPKSMDDRYKTFLFWSGICILCFVGIPIHLKGQNEGVLEQAFQNFTKSFNRTYQSKEYDERYKHFKRSMKHIEALNSEENLLMSSGAGSGVELADNLGSSTSRRKSHKQWHEGMPKNQGTARWGLTKFADISPEDFQAKFLDPEMIKRVQRRQEKRGQHKHHGQSGYRGSHEDDPEENVISRKKRAVYAGIPAKVDWRTKGIITNVKHQMSCGACWAFSTVETVESMHALQKGVTPKILSVQQVIDCATNGNMGCNGGDTCAALAWMKNIKLVTEAEYPTTLQDGTCRNTKFTDGIQIVGNYTCESFVGSEEKILKILANHGPVVVAVDATNWQFYVGGIIQWNCDANVNHAVQIVGYDTSATPPHYIARNSWGTDFGDNGYLYVAIGKNLCGVAREVSSLTVN</sequence>
<accession>A0A8J2L616</accession>
<evidence type="ECO:0000259" key="5">
    <source>
        <dbReference type="SMART" id="SM00645"/>
    </source>
</evidence>
<dbReference type="GO" id="GO:0006508">
    <property type="term" value="P:proteolysis"/>
    <property type="evidence" value="ECO:0007669"/>
    <property type="project" value="InterPro"/>
</dbReference>
<evidence type="ECO:0000256" key="1">
    <source>
        <dbReference type="ARBA" id="ARBA00023145"/>
    </source>
</evidence>
<dbReference type="EMBL" id="CAJVCH010539186">
    <property type="protein sequence ID" value="CAG7826252.1"/>
    <property type="molecule type" value="Genomic_DNA"/>
</dbReference>
<dbReference type="SMART" id="SM00645">
    <property type="entry name" value="Pept_C1"/>
    <property type="match status" value="1"/>
</dbReference>